<evidence type="ECO:0000313" key="5">
    <source>
        <dbReference type="Proteomes" id="UP000269289"/>
    </source>
</evidence>
<proteinExistence type="predicted"/>
<keyword evidence="2" id="KW-0812">Transmembrane</keyword>
<accession>A0A3M2JGU5</accession>
<dbReference type="InterPro" id="IPR011047">
    <property type="entry name" value="Quinoprotein_ADH-like_sf"/>
</dbReference>
<feature type="compositionally biased region" description="Acidic residues" evidence="1">
    <location>
        <begin position="1"/>
        <end position="17"/>
    </location>
</feature>
<feature type="transmembrane region" description="Helical" evidence="2">
    <location>
        <begin position="35"/>
        <end position="53"/>
    </location>
</feature>
<keyword evidence="5" id="KW-1185">Reference proteome</keyword>
<dbReference type="InterPro" id="IPR002372">
    <property type="entry name" value="PQQ_rpt_dom"/>
</dbReference>
<comment type="caution">
    <text evidence="4">The sequence shown here is derived from an EMBL/GenBank/DDBJ whole genome shotgun (WGS) entry which is preliminary data.</text>
</comment>
<protein>
    <recommendedName>
        <fullName evidence="3">Pyrrolo-quinoline quinone repeat domain-containing protein</fullName>
    </recommendedName>
</protein>
<dbReference type="Pfam" id="PF13360">
    <property type="entry name" value="PQQ_2"/>
    <property type="match status" value="1"/>
</dbReference>
<dbReference type="Gene3D" id="2.130.10.10">
    <property type="entry name" value="YVTN repeat-like/Quinoprotein amine dehydrogenase"/>
    <property type="match status" value="1"/>
</dbReference>
<evidence type="ECO:0000259" key="3">
    <source>
        <dbReference type="Pfam" id="PF13360"/>
    </source>
</evidence>
<keyword evidence="2" id="KW-1133">Transmembrane helix</keyword>
<evidence type="ECO:0000256" key="1">
    <source>
        <dbReference type="SAM" id="MobiDB-lite"/>
    </source>
</evidence>
<reference evidence="4 5" key="1">
    <citation type="submission" date="2018-10" db="EMBL/GenBank/DDBJ databases">
        <title>Isolation, diversity and antifungal activity of actinobacteria from wheat.</title>
        <authorList>
            <person name="Han C."/>
        </authorList>
    </citation>
    <scope>NUCLEOTIDE SEQUENCE [LARGE SCALE GENOMIC DNA]</scope>
    <source>
        <strain evidence="4 5">NEAU-YY56</strain>
    </source>
</reference>
<evidence type="ECO:0000256" key="2">
    <source>
        <dbReference type="SAM" id="Phobius"/>
    </source>
</evidence>
<dbReference type="SUPFAM" id="SSF50998">
    <property type="entry name" value="Quinoprotein alcohol dehydrogenase-like"/>
    <property type="match status" value="1"/>
</dbReference>
<dbReference type="InterPro" id="IPR015943">
    <property type="entry name" value="WD40/YVTN_repeat-like_dom_sf"/>
</dbReference>
<sequence>MDDVELVEVDGADAPDDADPRAAARRARTRRLLRRWWPVPVVAVLGVVGWQALTDARERAVVERLREVDGVIGTTVTPPLTATPWGDEPSGGWVGPGSVEVDDGAGGTWLVGASQAEYRSEWSVSAVDPRDGTEEWRVGLGAASGDPAFGTGVGCWPEQEPARAVWCEIATTAPDGTATAVVARVDGPSRSVTSREVVEGEQSTVAGGGLMIRATRAGDVLTVRAVDGQSGEPAWTTDLDADAADAADTAADDVAAVRIGVLGTHPHAPFVWVRQDEARTTLLDLADGRVVAEGAQVVVHRGAALEVEGSNVTRLLGADGTGSTEVDGQPVVVGVDDGSAPGTVLLHRLDGSATGLLRAVDRESGAVLWEQPDLLTRMGSVTVLDGVVYGSSSREVWAVDLRTGDVRWRAPAGVSTSGSLDGPPVDGVSLLRVERDPDSGDDVLAAYRLRDGARLWAEPMPAGVNSVASVSGTLFGFGDGVVVLD</sequence>
<dbReference type="EMBL" id="RFFI01000047">
    <property type="protein sequence ID" value="RMI09498.1"/>
    <property type="molecule type" value="Genomic_DNA"/>
</dbReference>
<keyword evidence="2" id="KW-0472">Membrane</keyword>
<dbReference type="SMART" id="SM00564">
    <property type="entry name" value="PQQ"/>
    <property type="match status" value="4"/>
</dbReference>
<name>A0A3M2JGU5_9CELL</name>
<dbReference type="AlphaFoldDB" id="A0A3M2JGU5"/>
<feature type="region of interest" description="Disordered" evidence="1">
    <location>
        <begin position="1"/>
        <end position="21"/>
    </location>
</feature>
<organism evidence="4 5">
    <name type="scientific">Cellulomonas triticagri</name>
    <dbReference type="NCBI Taxonomy" id="2483352"/>
    <lineage>
        <taxon>Bacteria</taxon>
        <taxon>Bacillati</taxon>
        <taxon>Actinomycetota</taxon>
        <taxon>Actinomycetes</taxon>
        <taxon>Micrococcales</taxon>
        <taxon>Cellulomonadaceae</taxon>
        <taxon>Cellulomonas</taxon>
    </lineage>
</organism>
<dbReference type="InterPro" id="IPR018391">
    <property type="entry name" value="PQQ_b-propeller_rpt"/>
</dbReference>
<evidence type="ECO:0000313" key="4">
    <source>
        <dbReference type="EMBL" id="RMI09498.1"/>
    </source>
</evidence>
<gene>
    <name evidence="4" type="ORF">EBM89_09960</name>
</gene>
<dbReference type="Proteomes" id="UP000269289">
    <property type="component" value="Unassembled WGS sequence"/>
</dbReference>
<feature type="domain" description="Pyrrolo-quinoline quinone repeat" evidence="3">
    <location>
        <begin position="354"/>
        <end position="483"/>
    </location>
</feature>